<gene>
    <name evidence="1" type="ORF">ACFQZ8_12545</name>
</gene>
<dbReference type="Proteomes" id="UP001597053">
    <property type="component" value="Unassembled WGS sequence"/>
</dbReference>
<evidence type="ECO:0000313" key="1">
    <source>
        <dbReference type="EMBL" id="MFD0784733.1"/>
    </source>
</evidence>
<organism evidence="1 2">
    <name type="scientific">Micromonospora azadirachtae</name>
    <dbReference type="NCBI Taxonomy" id="1970735"/>
    <lineage>
        <taxon>Bacteria</taxon>
        <taxon>Bacillati</taxon>
        <taxon>Actinomycetota</taxon>
        <taxon>Actinomycetes</taxon>
        <taxon>Micromonosporales</taxon>
        <taxon>Micromonosporaceae</taxon>
        <taxon>Micromonospora</taxon>
    </lineage>
</organism>
<dbReference type="Gene3D" id="2.60.40.650">
    <property type="match status" value="1"/>
</dbReference>
<dbReference type="EMBL" id="JBHTHM010000525">
    <property type="protein sequence ID" value="MFD0784733.1"/>
    <property type="molecule type" value="Genomic_DNA"/>
</dbReference>
<sequence length="173" mass="18479">TRVALYRGDTLLGSVDKPVGQFTVPAGPAAYRLEASATRAQPSTLSTSVSSVWTFRSGHVPAEKSQRLPLSTVRLSPPLDELNAARAGRHFDIPLTVQWQPGSSAGRTKRVSVEVSYDDGQTWQRAVVTGSGEHRVVKVKHPKAAGFASLRVQAGDDAGNTVTQTVIRAYAIS</sequence>
<comment type="caution">
    <text evidence="1">The sequence shown here is derived from an EMBL/GenBank/DDBJ whole genome shotgun (WGS) entry which is preliminary data.</text>
</comment>
<dbReference type="InterPro" id="IPR014756">
    <property type="entry name" value="Ig_E-set"/>
</dbReference>
<reference evidence="2" key="1">
    <citation type="journal article" date="2019" name="Int. J. Syst. Evol. Microbiol.">
        <title>The Global Catalogue of Microorganisms (GCM) 10K type strain sequencing project: providing services to taxonomists for standard genome sequencing and annotation.</title>
        <authorList>
            <consortium name="The Broad Institute Genomics Platform"/>
            <consortium name="The Broad Institute Genome Sequencing Center for Infectious Disease"/>
            <person name="Wu L."/>
            <person name="Ma J."/>
        </authorList>
    </citation>
    <scope>NUCLEOTIDE SEQUENCE [LARGE SCALE GENOMIC DNA]</scope>
    <source>
        <strain evidence="2">JCM 32148</strain>
    </source>
</reference>
<evidence type="ECO:0000313" key="2">
    <source>
        <dbReference type="Proteomes" id="UP001597053"/>
    </source>
</evidence>
<keyword evidence="2" id="KW-1185">Reference proteome</keyword>
<dbReference type="SUPFAM" id="SSF81296">
    <property type="entry name" value="E set domains"/>
    <property type="match status" value="1"/>
</dbReference>
<feature type="non-terminal residue" evidence="1">
    <location>
        <position position="1"/>
    </location>
</feature>
<accession>A0ABW3A1H1</accession>
<name>A0ABW3A1H1_9ACTN</name>
<proteinExistence type="predicted"/>
<protein>
    <submittedName>
        <fullName evidence="1">Peptidase S8</fullName>
    </submittedName>
</protein>